<feature type="transmembrane region" description="Helical" evidence="1">
    <location>
        <begin position="6"/>
        <end position="27"/>
    </location>
</feature>
<gene>
    <name evidence="3" type="ORF">O3P69_004558</name>
</gene>
<name>A0AAW0UCH7_SCYPA</name>
<keyword evidence="1" id="KW-0812">Transmembrane</keyword>
<keyword evidence="4" id="KW-1185">Reference proteome</keyword>
<reference evidence="3 4" key="1">
    <citation type="submission" date="2023-03" db="EMBL/GenBank/DDBJ databases">
        <title>High-quality genome of Scylla paramamosain provides insights in environmental adaptation.</title>
        <authorList>
            <person name="Zhang L."/>
        </authorList>
    </citation>
    <scope>NUCLEOTIDE SEQUENCE [LARGE SCALE GENOMIC DNA]</scope>
    <source>
        <strain evidence="3">LZ_2023a</strain>
        <tissue evidence="3">Muscle</tissue>
    </source>
</reference>
<organism evidence="3 4">
    <name type="scientific">Scylla paramamosain</name>
    <name type="common">Mud crab</name>
    <dbReference type="NCBI Taxonomy" id="85552"/>
    <lineage>
        <taxon>Eukaryota</taxon>
        <taxon>Metazoa</taxon>
        <taxon>Ecdysozoa</taxon>
        <taxon>Arthropoda</taxon>
        <taxon>Crustacea</taxon>
        <taxon>Multicrustacea</taxon>
        <taxon>Malacostraca</taxon>
        <taxon>Eumalacostraca</taxon>
        <taxon>Eucarida</taxon>
        <taxon>Decapoda</taxon>
        <taxon>Pleocyemata</taxon>
        <taxon>Brachyura</taxon>
        <taxon>Eubrachyura</taxon>
        <taxon>Portunoidea</taxon>
        <taxon>Portunidae</taxon>
        <taxon>Portuninae</taxon>
        <taxon>Scylla</taxon>
    </lineage>
</organism>
<dbReference type="PANTHER" id="PTHR11412">
    <property type="entry name" value="MACROGLOBULIN / COMPLEMENT"/>
    <property type="match status" value="1"/>
</dbReference>
<dbReference type="InterPro" id="IPR050473">
    <property type="entry name" value="A2M/Complement_sys"/>
</dbReference>
<dbReference type="Gene3D" id="2.60.40.2950">
    <property type="match status" value="1"/>
</dbReference>
<dbReference type="GO" id="GO:0004866">
    <property type="term" value="F:endopeptidase inhibitor activity"/>
    <property type="evidence" value="ECO:0007669"/>
    <property type="project" value="InterPro"/>
</dbReference>
<evidence type="ECO:0000313" key="4">
    <source>
        <dbReference type="Proteomes" id="UP001487740"/>
    </source>
</evidence>
<dbReference type="AlphaFoldDB" id="A0AAW0UCH7"/>
<evidence type="ECO:0000313" key="3">
    <source>
        <dbReference type="EMBL" id="KAK8397834.1"/>
    </source>
</evidence>
<dbReference type="EMBL" id="JARAKH010000013">
    <property type="protein sequence ID" value="KAK8397834.1"/>
    <property type="molecule type" value="Genomic_DNA"/>
</dbReference>
<comment type="caution">
    <text evidence="3">The sequence shown here is derived from an EMBL/GenBank/DDBJ whole genome shotgun (WGS) entry which is preliminary data.</text>
</comment>
<keyword evidence="1" id="KW-0472">Membrane</keyword>
<dbReference type="InterPro" id="IPR002890">
    <property type="entry name" value="MG2"/>
</dbReference>
<protein>
    <recommendedName>
        <fullName evidence="2">Macroglobulin domain-containing protein</fullName>
    </recommendedName>
</protein>
<dbReference type="PANTHER" id="PTHR11412:SF146">
    <property type="entry name" value="CD109 ANTIGEN"/>
    <property type="match status" value="1"/>
</dbReference>
<accession>A0AAW0UCH7</accession>
<evidence type="ECO:0000256" key="1">
    <source>
        <dbReference type="SAM" id="Phobius"/>
    </source>
</evidence>
<dbReference type="Pfam" id="PF01835">
    <property type="entry name" value="MG2"/>
    <property type="match status" value="1"/>
</dbReference>
<evidence type="ECO:0000259" key="2">
    <source>
        <dbReference type="Pfam" id="PF01835"/>
    </source>
</evidence>
<proteinExistence type="predicted"/>
<dbReference type="Gene3D" id="2.60.40.1930">
    <property type="match status" value="1"/>
</dbReference>
<dbReference type="Proteomes" id="UP001487740">
    <property type="component" value="Unassembled WGS sequence"/>
</dbReference>
<keyword evidence="1" id="KW-1133">Transmembrane helix</keyword>
<sequence length="281" mass="31118">MMGGEPAAKSVVVVVVVVVIAAVVGVVGQTRNLGRTDGKLPLHRDYSVNFRRVLNGRNRLASRFNHPTHMVVAPQTVRPGALYRCVVTILRLDYPVEVRATIMRDGEEITGASNVITRDYPETLLLQIPKSTVGGDYRLHVEGNIPGTAGGTVFTNDTQLYFSRRFLTILVQTSRPSYNGGQTVNFRVILLTMDTKPYDDPVDVFVLDPKGYILRRWPSRSTNVGVVSLSFDLPFPHQSGLVENQGVCQWAGRSERVQGGEMVYAPFRGEGRYANILPGFR</sequence>
<feature type="domain" description="Macroglobulin" evidence="2">
    <location>
        <begin position="170"/>
        <end position="239"/>
    </location>
</feature>